<keyword evidence="3" id="KW-0413">Isomerase</keyword>
<dbReference type="SUPFAM" id="SSF51658">
    <property type="entry name" value="Xylose isomerase-like"/>
    <property type="match status" value="1"/>
</dbReference>
<feature type="signal peptide" evidence="1">
    <location>
        <begin position="1"/>
        <end position="29"/>
    </location>
</feature>
<dbReference type="PANTHER" id="PTHR12110">
    <property type="entry name" value="HYDROXYPYRUVATE ISOMERASE"/>
    <property type="match status" value="1"/>
</dbReference>
<dbReference type="Gene3D" id="3.20.20.150">
    <property type="entry name" value="Divalent-metal-dependent TIM barrel enzymes"/>
    <property type="match status" value="1"/>
</dbReference>
<name>A0ABS5WJ94_9FLAO</name>
<dbReference type="Proteomes" id="UP000740413">
    <property type="component" value="Unassembled WGS sequence"/>
</dbReference>
<keyword evidence="4" id="KW-1185">Reference proteome</keyword>
<reference evidence="4" key="1">
    <citation type="submission" date="2023-07" db="EMBL/GenBank/DDBJ databases">
        <title>Zobellia barbeyronii sp. nov., a new marine flavobacterium, isolated from green and red algae.</title>
        <authorList>
            <person name="Nedashkovskaya O.I."/>
            <person name="Otstavnykh N."/>
            <person name="Zhukova N."/>
            <person name="Guzev K."/>
            <person name="Chausova V."/>
            <person name="Tekutyeva L."/>
            <person name="Mikhailov V."/>
            <person name="Isaeva M."/>
        </authorList>
    </citation>
    <scope>NUCLEOTIDE SEQUENCE [LARGE SCALE GENOMIC DNA]</scope>
    <source>
        <strain evidence="4">KMM 6746</strain>
    </source>
</reference>
<gene>
    <name evidence="3" type="ORF">HW347_19370</name>
</gene>
<dbReference type="Pfam" id="PF01261">
    <property type="entry name" value="AP_endonuc_2"/>
    <property type="match status" value="1"/>
</dbReference>
<dbReference type="PROSITE" id="PS51318">
    <property type="entry name" value="TAT"/>
    <property type="match status" value="1"/>
</dbReference>
<organism evidence="3 4">
    <name type="scientific">Zobellia barbeyronii</name>
    <dbReference type="NCBI Taxonomy" id="2748009"/>
    <lineage>
        <taxon>Bacteria</taxon>
        <taxon>Pseudomonadati</taxon>
        <taxon>Bacteroidota</taxon>
        <taxon>Flavobacteriia</taxon>
        <taxon>Flavobacteriales</taxon>
        <taxon>Flavobacteriaceae</taxon>
        <taxon>Zobellia</taxon>
    </lineage>
</organism>
<feature type="chain" id="PRO_5046034673" evidence="1">
    <location>
        <begin position="30"/>
        <end position="279"/>
    </location>
</feature>
<dbReference type="InterPro" id="IPR050312">
    <property type="entry name" value="IolE/XylAMocC-like"/>
</dbReference>
<dbReference type="EMBL" id="JACATN010000007">
    <property type="protein sequence ID" value="MBT2163440.1"/>
    <property type="molecule type" value="Genomic_DNA"/>
</dbReference>
<evidence type="ECO:0000313" key="3">
    <source>
        <dbReference type="EMBL" id="MBT2163440.1"/>
    </source>
</evidence>
<dbReference type="InterPro" id="IPR019546">
    <property type="entry name" value="TAT_signal_bac_arc"/>
</dbReference>
<proteinExistence type="predicted"/>
<dbReference type="GO" id="GO:0016853">
    <property type="term" value="F:isomerase activity"/>
    <property type="evidence" value="ECO:0007669"/>
    <property type="project" value="UniProtKB-KW"/>
</dbReference>
<dbReference type="InterPro" id="IPR036237">
    <property type="entry name" value="Xyl_isomerase-like_sf"/>
</dbReference>
<dbReference type="InterPro" id="IPR013022">
    <property type="entry name" value="Xyl_isomerase-like_TIM-brl"/>
</dbReference>
<dbReference type="NCBIfam" id="TIGR01409">
    <property type="entry name" value="TAT_signal_seq"/>
    <property type="match status" value="1"/>
</dbReference>
<dbReference type="InterPro" id="IPR006311">
    <property type="entry name" value="TAT_signal"/>
</dbReference>
<comment type="caution">
    <text evidence="3">The sequence shown here is derived from an EMBL/GenBank/DDBJ whole genome shotgun (WGS) entry which is preliminary data.</text>
</comment>
<accession>A0ABS5WJ94</accession>
<keyword evidence="1" id="KW-0732">Signal</keyword>
<feature type="domain" description="Xylose isomerase-like TIM barrel" evidence="2">
    <location>
        <begin position="81"/>
        <end position="278"/>
    </location>
</feature>
<sequence length="279" mass="31636">MIHTNRRNFLKKSGLAAAGTLFIPSMSFAIAPSEKFGVQLYSFRDEMAKDAKGTLEQIASIGIKKIESARSKEGLYYGLSPKEMKDTCDSLGMELCSGHVALDKDFDDTMRQAVESGQEYVICSSLPSNGQNIDNYKKVAEAFNKAGESCKKLGLKFGYHNHEYEFESDKGEVLYDVLMDNTDPDLVHMELDLGWVIVAEKDPLHYFKKYPKRFPLWHLKDMNMHEKISTEFGKGGLDIAMMMNYKSDSGVKHIFIEQEEYASTPMDSMKHNMNFLKAL</sequence>
<dbReference type="RefSeq" id="WP_214613385.1">
    <property type="nucleotide sequence ID" value="NZ_JACATN010000007.1"/>
</dbReference>
<evidence type="ECO:0000313" key="4">
    <source>
        <dbReference type="Proteomes" id="UP000740413"/>
    </source>
</evidence>
<evidence type="ECO:0000256" key="1">
    <source>
        <dbReference type="SAM" id="SignalP"/>
    </source>
</evidence>
<dbReference type="PANTHER" id="PTHR12110:SF41">
    <property type="entry name" value="INOSOSE DEHYDRATASE"/>
    <property type="match status" value="1"/>
</dbReference>
<evidence type="ECO:0000259" key="2">
    <source>
        <dbReference type="Pfam" id="PF01261"/>
    </source>
</evidence>
<protein>
    <submittedName>
        <fullName evidence="3">Sugar phosphate isomerase/epimerase</fullName>
    </submittedName>
</protein>